<dbReference type="Proteomes" id="UP001454036">
    <property type="component" value="Unassembled WGS sequence"/>
</dbReference>
<accession>A0AAV3QDX5</accession>
<reference evidence="2 3" key="1">
    <citation type="submission" date="2024-01" db="EMBL/GenBank/DDBJ databases">
        <title>The complete chloroplast genome sequence of Lithospermum erythrorhizon: insights into the phylogenetic relationship among Boraginaceae species and the maternal lineages of purple gromwells.</title>
        <authorList>
            <person name="Okada T."/>
            <person name="Watanabe K."/>
        </authorList>
    </citation>
    <scope>NUCLEOTIDE SEQUENCE [LARGE SCALE GENOMIC DNA]</scope>
</reference>
<proteinExistence type="predicted"/>
<gene>
    <name evidence="2" type="ORF">LIER_16945</name>
</gene>
<comment type="caution">
    <text evidence="2">The sequence shown here is derived from an EMBL/GenBank/DDBJ whole genome shotgun (WGS) entry which is preliminary data.</text>
</comment>
<protein>
    <submittedName>
        <fullName evidence="2">Uncharacterized protein</fullName>
    </submittedName>
</protein>
<evidence type="ECO:0000313" key="2">
    <source>
        <dbReference type="EMBL" id="GAA0160377.1"/>
    </source>
</evidence>
<evidence type="ECO:0000256" key="1">
    <source>
        <dbReference type="SAM" id="MobiDB-lite"/>
    </source>
</evidence>
<evidence type="ECO:0000313" key="3">
    <source>
        <dbReference type="Proteomes" id="UP001454036"/>
    </source>
</evidence>
<keyword evidence="3" id="KW-1185">Reference proteome</keyword>
<dbReference type="AlphaFoldDB" id="A0AAV3QDX5"/>
<organism evidence="2 3">
    <name type="scientific">Lithospermum erythrorhizon</name>
    <name type="common">Purple gromwell</name>
    <name type="synonym">Lithospermum officinale var. erythrorhizon</name>
    <dbReference type="NCBI Taxonomy" id="34254"/>
    <lineage>
        <taxon>Eukaryota</taxon>
        <taxon>Viridiplantae</taxon>
        <taxon>Streptophyta</taxon>
        <taxon>Embryophyta</taxon>
        <taxon>Tracheophyta</taxon>
        <taxon>Spermatophyta</taxon>
        <taxon>Magnoliopsida</taxon>
        <taxon>eudicotyledons</taxon>
        <taxon>Gunneridae</taxon>
        <taxon>Pentapetalae</taxon>
        <taxon>asterids</taxon>
        <taxon>lamiids</taxon>
        <taxon>Boraginales</taxon>
        <taxon>Boraginaceae</taxon>
        <taxon>Boraginoideae</taxon>
        <taxon>Lithospermeae</taxon>
        <taxon>Lithospermum</taxon>
    </lineage>
</organism>
<dbReference type="EMBL" id="BAABME010003866">
    <property type="protein sequence ID" value="GAA0160377.1"/>
    <property type="molecule type" value="Genomic_DNA"/>
</dbReference>
<sequence length="80" mass="9028">MKATPAENPTVQQIHREPKSSDQFRSLSLVVMVLIVMKNQKPKSSAVEEQSDIDDSLAEERVSRYYHNFSGLTSDEQCTA</sequence>
<feature type="region of interest" description="Disordered" evidence="1">
    <location>
        <begin position="1"/>
        <end position="21"/>
    </location>
</feature>
<name>A0AAV3QDX5_LITER</name>